<dbReference type="RefSeq" id="WP_151151185.1">
    <property type="nucleotide sequence ID" value="NZ_WAIE01000004.1"/>
</dbReference>
<reference evidence="2 3" key="1">
    <citation type="journal article" date="2017" name="Int. J. Syst. Evol. Microbiol.">
        <title>Desulfovibrio senegalensis sp. nov., a mesophilic sulfate reducer isolated from marine sediment.</title>
        <authorList>
            <person name="Thioye A."/>
            <person name="Gam Z.B.A."/>
            <person name="Mbengue M."/>
            <person name="Cayol J.L."/>
            <person name="Joseph-Bartoli M."/>
            <person name="Toure-Kane C."/>
            <person name="Labat M."/>
        </authorList>
    </citation>
    <scope>NUCLEOTIDE SEQUENCE [LARGE SCALE GENOMIC DNA]</scope>
    <source>
        <strain evidence="2 3">DSM 101509</strain>
    </source>
</reference>
<dbReference type="Proteomes" id="UP000438699">
    <property type="component" value="Unassembled WGS sequence"/>
</dbReference>
<sequence length="99" mass="10405">MKKMLIAMVVCAFLAVSVAPSQAAWLWNQSILKVQAGATSTILTLKNSDGSGANRNYAIDSNFEKNALAVALTAISLGKNVHANVNGSGELDQLILSDE</sequence>
<evidence type="ECO:0000313" key="2">
    <source>
        <dbReference type="EMBL" id="KAB1441442.1"/>
    </source>
</evidence>
<feature type="chain" id="PRO_5026899539" evidence="1">
    <location>
        <begin position="24"/>
        <end position="99"/>
    </location>
</feature>
<comment type="caution">
    <text evidence="2">The sequence shown here is derived from an EMBL/GenBank/DDBJ whole genome shotgun (WGS) entry which is preliminary data.</text>
</comment>
<feature type="signal peptide" evidence="1">
    <location>
        <begin position="1"/>
        <end position="23"/>
    </location>
</feature>
<protein>
    <submittedName>
        <fullName evidence="2">Uncharacterized protein</fullName>
    </submittedName>
</protein>
<name>A0A6N6N322_9BACT</name>
<dbReference type="AlphaFoldDB" id="A0A6N6N322"/>
<evidence type="ECO:0000256" key="1">
    <source>
        <dbReference type="SAM" id="SignalP"/>
    </source>
</evidence>
<gene>
    <name evidence="2" type="ORF">F8A88_10890</name>
</gene>
<organism evidence="2 3">
    <name type="scientific">Pseudodesulfovibrio senegalensis</name>
    <dbReference type="NCBI Taxonomy" id="1721087"/>
    <lineage>
        <taxon>Bacteria</taxon>
        <taxon>Pseudomonadati</taxon>
        <taxon>Thermodesulfobacteriota</taxon>
        <taxon>Desulfovibrionia</taxon>
        <taxon>Desulfovibrionales</taxon>
        <taxon>Desulfovibrionaceae</taxon>
    </lineage>
</organism>
<accession>A0A6N6N322</accession>
<evidence type="ECO:0000313" key="3">
    <source>
        <dbReference type="Proteomes" id="UP000438699"/>
    </source>
</evidence>
<keyword evidence="3" id="KW-1185">Reference proteome</keyword>
<proteinExistence type="predicted"/>
<dbReference type="EMBL" id="WAIE01000004">
    <property type="protein sequence ID" value="KAB1441442.1"/>
    <property type="molecule type" value="Genomic_DNA"/>
</dbReference>
<keyword evidence="1" id="KW-0732">Signal</keyword>